<evidence type="ECO:0000256" key="3">
    <source>
        <dbReference type="ARBA" id="ARBA00004991"/>
    </source>
</evidence>
<dbReference type="GO" id="GO:0016020">
    <property type="term" value="C:membrane"/>
    <property type="evidence" value="ECO:0007669"/>
    <property type="project" value="UniProtKB-SubCell"/>
</dbReference>
<feature type="transmembrane region" description="Helical" evidence="9">
    <location>
        <begin position="301"/>
        <end position="319"/>
    </location>
</feature>
<dbReference type="PANTHER" id="PTHR12726">
    <property type="entry name" value="CERAMIDE GLUCOSYLTRANSFERASE"/>
    <property type="match status" value="1"/>
</dbReference>
<evidence type="ECO:0000256" key="2">
    <source>
        <dbReference type="ARBA" id="ARBA00004760"/>
    </source>
</evidence>
<sequence>MFLATAATVLMIAHLVAVWLYLRRLDRPEPTGGVIGQPFVTLLRPVCGLDPFDEETLQSSFDQHYPRYEIIFCAQSADDPVIGLVNRLIARNPQVPARLLVGYDRISGNPKLNNVWKGWNAASGDWVCMTDSNLLLPPDYLATVVGSWGPATGIVSSPPIGIRPQTLGGQLECAFLNSNQALLQFAAGSVGPAYAQGKTLFFNKPLLEHAGGLRALGQTLAEDAAATLITREMGREVTLTPLPYAQPIGRRTLAQVWNRQLRWSRVRRDAFPLLFAFEVLNGGVAPVICAIAALVLSGGDLAFGVGYVALWYLAEVFLAARAGWPMGVQGVFLLVLRDLMMPAIWLTTFLRRGFEWRGTAMAAQPAASAVPAE</sequence>
<evidence type="ECO:0000313" key="11">
    <source>
        <dbReference type="Proteomes" id="UP000284547"/>
    </source>
</evidence>
<dbReference type="GO" id="GO:0008120">
    <property type="term" value="F:ceramide glucosyltransferase activity"/>
    <property type="evidence" value="ECO:0007669"/>
    <property type="project" value="TreeGrafter"/>
</dbReference>
<dbReference type="EMBL" id="QWEY01000009">
    <property type="protein sequence ID" value="RGP36344.1"/>
    <property type="molecule type" value="Genomic_DNA"/>
</dbReference>
<feature type="transmembrane region" description="Helical" evidence="9">
    <location>
        <begin position="6"/>
        <end position="22"/>
    </location>
</feature>
<feature type="transmembrane region" description="Helical" evidence="9">
    <location>
        <begin position="270"/>
        <end position="295"/>
    </location>
</feature>
<evidence type="ECO:0000256" key="9">
    <source>
        <dbReference type="SAM" id="Phobius"/>
    </source>
</evidence>
<comment type="subcellular location">
    <subcellularLocation>
        <location evidence="1">Membrane</location>
        <topology evidence="1">Multi-pass membrane protein</topology>
    </subcellularLocation>
</comment>
<proteinExistence type="predicted"/>
<comment type="caution">
    <text evidence="10">The sequence shown here is derived from an EMBL/GenBank/DDBJ whole genome shotgun (WGS) entry which is preliminary data.</text>
</comment>
<keyword evidence="5 10" id="KW-0808">Transferase</keyword>
<dbReference type="OrthoDB" id="9814255at2"/>
<protein>
    <submittedName>
        <fullName evidence="10">Ceramide glucosyltransferase</fullName>
    </submittedName>
</protein>
<evidence type="ECO:0000256" key="6">
    <source>
        <dbReference type="ARBA" id="ARBA00022692"/>
    </source>
</evidence>
<comment type="pathway">
    <text evidence="3">Sphingolipid metabolism.</text>
</comment>
<keyword evidence="11" id="KW-1185">Reference proteome</keyword>
<evidence type="ECO:0000256" key="4">
    <source>
        <dbReference type="ARBA" id="ARBA00022676"/>
    </source>
</evidence>
<evidence type="ECO:0000313" key="10">
    <source>
        <dbReference type="EMBL" id="RGP36344.1"/>
    </source>
</evidence>
<organism evidence="10 11">
    <name type="scientific">Pseudotabrizicola alkalilacus</name>
    <dbReference type="NCBI Taxonomy" id="2305252"/>
    <lineage>
        <taxon>Bacteria</taxon>
        <taxon>Pseudomonadati</taxon>
        <taxon>Pseudomonadota</taxon>
        <taxon>Alphaproteobacteria</taxon>
        <taxon>Rhodobacterales</taxon>
        <taxon>Paracoccaceae</taxon>
        <taxon>Pseudotabrizicola</taxon>
    </lineage>
</organism>
<keyword evidence="4" id="KW-0328">Glycosyltransferase</keyword>
<dbReference type="InterPro" id="IPR025993">
    <property type="entry name" value="Ceramide_glucosylTrfase"/>
</dbReference>
<dbReference type="PANTHER" id="PTHR12726:SF0">
    <property type="entry name" value="CERAMIDE GLUCOSYLTRANSFERASE"/>
    <property type="match status" value="1"/>
</dbReference>
<accession>A0A411YZW3</accession>
<dbReference type="Pfam" id="PF13506">
    <property type="entry name" value="Glyco_transf_21"/>
    <property type="match status" value="1"/>
</dbReference>
<dbReference type="SUPFAM" id="SSF53448">
    <property type="entry name" value="Nucleotide-diphospho-sugar transferases"/>
    <property type="match status" value="1"/>
</dbReference>
<keyword evidence="6 9" id="KW-0812">Transmembrane</keyword>
<evidence type="ECO:0000256" key="8">
    <source>
        <dbReference type="ARBA" id="ARBA00023136"/>
    </source>
</evidence>
<feature type="transmembrane region" description="Helical" evidence="9">
    <location>
        <begin position="331"/>
        <end position="350"/>
    </location>
</feature>
<keyword evidence="7 9" id="KW-1133">Transmembrane helix</keyword>
<dbReference type="Proteomes" id="UP000284547">
    <property type="component" value="Unassembled WGS sequence"/>
</dbReference>
<evidence type="ECO:0000256" key="5">
    <source>
        <dbReference type="ARBA" id="ARBA00022679"/>
    </source>
</evidence>
<evidence type="ECO:0000256" key="1">
    <source>
        <dbReference type="ARBA" id="ARBA00004141"/>
    </source>
</evidence>
<comment type="pathway">
    <text evidence="2">Lipid metabolism; sphingolipid metabolism.</text>
</comment>
<gene>
    <name evidence="10" type="ORF">D1012_15945</name>
</gene>
<keyword evidence="8 9" id="KW-0472">Membrane</keyword>
<dbReference type="Gene3D" id="3.90.550.10">
    <property type="entry name" value="Spore Coat Polysaccharide Biosynthesis Protein SpsA, Chain A"/>
    <property type="match status" value="1"/>
</dbReference>
<evidence type="ECO:0000256" key="7">
    <source>
        <dbReference type="ARBA" id="ARBA00022989"/>
    </source>
</evidence>
<name>A0A411YZW3_9RHOB</name>
<dbReference type="InterPro" id="IPR029044">
    <property type="entry name" value="Nucleotide-diphossugar_trans"/>
</dbReference>
<dbReference type="GO" id="GO:0006679">
    <property type="term" value="P:glucosylceramide biosynthetic process"/>
    <property type="evidence" value="ECO:0007669"/>
    <property type="project" value="TreeGrafter"/>
</dbReference>
<dbReference type="CDD" id="cd02520">
    <property type="entry name" value="Glucosylceramide_synthase"/>
    <property type="match status" value="1"/>
</dbReference>
<dbReference type="AlphaFoldDB" id="A0A411YZW3"/>
<reference evidence="10 11" key="1">
    <citation type="submission" date="2018-08" db="EMBL/GenBank/DDBJ databases">
        <title>Flavobacterium tibetense sp. nov., isolated from a wetland YonghuCo on Tibetan Plateau.</title>
        <authorList>
            <person name="Phurbu D."/>
            <person name="Lu H."/>
            <person name="Xing P."/>
        </authorList>
    </citation>
    <scope>NUCLEOTIDE SEQUENCE [LARGE SCALE GENOMIC DNA]</scope>
    <source>
        <strain evidence="10 11">DJC</strain>
    </source>
</reference>